<reference evidence="1" key="1">
    <citation type="submission" date="2014-07" db="EMBL/GenBank/DDBJ databases">
        <title>Identification of a novel salt tolerance gene in wild soybean by whole-genome sequencing.</title>
        <authorList>
            <person name="Lam H.-M."/>
            <person name="Qi X."/>
            <person name="Li M.-W."/>
            <person name="Liu X."/>
            <person name="Xie M."/>
            <person name="Ni M."/>
            <person name="Xu X."/>
        </authorList>
    </citation>
    <scope>NUCLEOTIDE SEQUENCE [LARGE SCALE GENOMIC DNA]</scope>
    <source>
        <tissue evidence="1">Root</tissue>
    </source>
</reference>
<dbReference type="Proteomes" id="UP000053555">
    <property type="component" value="Unassembled WGS sequence"/>
</dbReference>
<sequence>MPIVQHQWLTRGKAKPKYLTQINDTPPSLPCWKETQEANWNLQNKAPFKDGFFIGSVKAHQNPMVGLLGQS</sequence>
<evidence type="ECO:0000313" key="1">
    <source>
        <dbReference type="EMBL" id="KHN11011.1"/>
    </source>
</evidence>
<proteinExistence type="predicted"/>
<gene>
    <name evidence="1" type="ORF">glysoja_047261</name>
</gene>
<dbReference type="AlphaFoldDB" id="A0A0B2PNJ6"/>
<accession>A0A0B2PNJ6</accession>
<protein>
    <submittedName>
        <fullName evidence="1">Uncharacterized protein</fullName>
    </submittedName>
</protein>
<name>A0A0B2PNJ6_GLYSO</name>
<dbReference type="EMBL" id="KN664053">
    <property type="protein sequence ID" value="KHN11011.1"/>
    <property type="molecule type" value="Genomic_DNA"/>
</dbReference>
<organism evidence="1">
    <name type="scientific">Glycine soja</name>
    <name type="common">Wild soybean</name>
    <dbReference type="NCBI Taxonomy" id="3848"/>
    <lineage>
        <taxon>Eukaryota</taxon>
        <taxon>Viridiplantae</taxon>
        <taxon>Streptophyta</taxon>
        <taxon>Embryophyta</taxon>
        <taxon>Tracheophyta</taxon>
        <taxon>Spermatophyta</taxon>
        <taxon>Magnoliopsida</taxon>
        <taxon>eudicotyledons</taxon>
        <taxon>Gunneridae</taxon>
        <taxon>Pentapetalae</taxon>
        <taxon>rosids</taxon>
        <taxon>fabids</taxon>
        <taxon>Fabales</taxon>
        <taxon>Fabaceae</taxon>
        <taxon>Papilionoideae</taxon>
        <taxon>50 kb inversion clade</taxon>
        <taxon>NPAAA clade</taxon>
        <taxon>indigoferoid/millettioid clade</taxon>
        <taxon>Phaseoleae</taxon>
        <taxon>Glycine</taxon>
        <taxon>Glycine subgen. Soja</taxon>
    </lineage>
</organism>